<dbReference type="EMBL" id="SODF01000001">
    <property type="protein sequence ID" value="TDW23729.1"/>
    <property type="molecule type" value="Genomic_DNA"/>
</dbReference>
<evidence type="ECO:0000259" key="3">
    <source>
        <dbReference type="Pfam" id="PF14016"/>
    </source>
</evidence>
<dbReference type="PROSITE" id="PS51257">
    <property type="entry name" value="PROKAR_LIPOPROTEIN"/>
    <property type="match status" value="1"/>
</dbReference>
<keyword evidence="2" id="KW-0732">Signal</keyword>
<evidence type="ECO:0000256" key="2">
    <source>
        <dbReference type="SAM" id="SignalP"/>
    </source>
</evidence>
<dbReference type="InterPro" id="IPR025326">
    <property type="entry name" value="DUF4232"/>
</dbReference>
<sequence length="203" mass="20988">MHRRARAGLLAGLLVLAGCGTESAATVTTDSQPTSTPSPTRTLGPTPFTTVGPTPTPTPTPPRPTCPLSGASISVGPVDAALGHRAVVIKLTNCRATPIKVNGYPDIAVLNAKRRTMNVTITRGSSYMAIDPGPAKLSLRKGQTALAVVSWSSTVEAGADKEAGTYLAVARAATDHPILWPVDTDLGTTAKLTQTAWCLKLPN</sequence>
<evidence type="ECO:0000256" key="1">
    <source>
        <dbReference type="SAM" id="MobiDB-lite"/>
    </source>
</evidence>
<dbReference type="Proteomes" id="UP000295447">
    <property type="component" value="Unassembled WGS sequence"/>
</dbReference>
<evidence type="ECO:0000313" key="5">
    <source>
        <dbReference type="Proteomes" id="UP000295447"/>
    </source>
</evidence>
<keyword evidence="5" id="KW-1185">Reference proteome</keyword>
<name>A0A4R7ZZX2_9ACTN</name>
<organism evidence="4 5">
    <name type="scientific">Kribbella kalugense</name>
    <dbReference type="NCBI Taxonomy" id="2512221"/>
    <lineage>
        <taxon>Bacteria</taxon>
        <taxon>Bacillati</taxon>
        <taxon>Actinomycetota</taxon>
        <taxon>Actinomycetes</taxon>
        <taxon>Propionibacteriales</taxon>
        <taxon>Kribbellaceae</taxon>
        <taxon>Kribbella</taxon>
    </lineage>
</organism>
<dbReference type="RefSeq" id="WP_134118602.1">
    <property type="nucleotide sequence ID" value="NZ_SODF01000001.1"/>
</dbReference>
<evidence type="ECO:0000313" key="4">
    <source>
        <dbReference type="EMBL" id="TDW23729.1"/>
    </source>
</evidence>
<feature type="region of interest" description="Disordered" evidence="1">
    <location>
        <begin position="24"/>
        <end position="63"/>
    </location>
</feature>
<feature type="chain" id="PRO_5020352719" evidence="2">
    <location>
        <begin position="25"/>
        <end position="203"/>
    </location>
</feature>
<feature type="compositionally biased region" description="Pro residues" evidence="1">
    <location>
        <begin position="54"/>
        <end position="63"/>
    </location>
</feature>
<gene>
    <name evidence="4" type="ORF">EV650_2586</name>
</gene>
<accession>A0A4R7ZZX2</accession>
<reference evidence="4 5" key="1">
    <citation type="submission" date="2019-03" db="EMBL/GenBank/DDBJ databases">
        <title>Genomic Encyclopedia of Type Strains, Phase III (KMG-III): the genomes of soil and plant-associated and newly described type strains.</title>
        <authorList>
            <person name="Whitman W."/>
        </authorList>
    </citation>
    <scope>NUCLEOTIDE SEQUENCE [LARGE SCALE GENOMIC DNA]</scope>
    <source>
        <strain evidence="4 5">VKM Ac-2570</strain>
    </source>
</reference>
<dbReference type="OrthoDB" id="3827416at2"/>
<feature type="domain" description="DUF4232" evidence="3">
    <location>
        <begin position="66"/>
        <end position="197"/>
    </location>
</feature>
<protein>
    <submittedName>
        <fullName evidence="4">Uncharacterized protein DUF4232</fullName>
    </submittedName>
</protein>
<comment type="caution">
    <text evidence="4">The sequence shown here is derived from an EMBL/GenBank/DDBJ whole genome shotgun (WGS) entry which is preliminary data.</text>
</comment>
<dbReference type="Pfam" id="PF14016">
    <property type="entry name" value="DUF4232"/>
    <property type="match status" value="1"/>
</dbReference>
<feature type="compositionally biased region" description="Low complexity" evidence="1">
    <location>
        <begin position="26"/>
        <end position="53"/>
    </location>
</feature>
<feature type="signal peptide" evidence="2">
    <location>
        <begin position="1"/>
        <end position="24"/>
    </location>
</feature>
<proteinExistence type="predicted"/>
<dbReference type="AlphaFoldDB" id="A0A4R7ZZX2"/>